<dbReference type="Proteomes" id="UP001215280">
    <property type="component" value="Unassembled WGS sequence"/>
</dbReference>
<comment type="caution">
    <text evidence="8">The sequence shown here is derived from an EMBL/GenBank/DDBJ whole genome shotgun (WGS) entry which is preliminary data.</text>
</comment>
<comment type="similarity">
    <text evidence="6">Belongs to the class-I aminoacyl-tRNA synthetase family.</text>
</comment>
<dbReference type="Gene3D" id="3.30.1360.70">
    <property type="entry name" value="Arginyl tRNA synthetase N-terminal domain"/>
    <property type="match status" value="1"/>
</dbReference>
<dbReference type="InterPro" id="IPR001278">
    <property type="entry name" value="Arg-tRNA-ligase"/>
</dbReference>
<evidence type="ECO:0000256" key="6">
    <source>
        <dbReference type="RuleBase" id="RU363038"/>
    </source>
</evidence>
<dbReference type="InterPro" id="IPR035684">
    <property type="entry name" value="ArgRS_core"/>
</dbReference>
<dbReference type="PANTHER" id="PTHR11956">
    <property type="entry name" value="ARGINYL-TRNA SYNTHETASE"/>
    <property type="match status" value="1"/>
</dbReference>
<dbReference type="Gene3D" id="3.40.50.620">
    <property type="entry name" value="HUPs"/>
    <property type="match status" value="1"/>
</dbReference>
<feature type="non-terminal residue" evidence="8">
    <location>
        <position position="1"/>
    </location>
</feature>
<dbReference type="GO" id="GO:0005524">
    <property type="term" value="F:ATP binding"/>
    <property type="evidence" value="ECO:0007669"/>
    <property type="project" value="UniProtKB-KW"/>
</dbReference>
<protein>
    <recommendedName>
        <fullName evidence="5">Arginyl-tRNA synthetase</fullName>
    </recommendedName>
</protein>
<evidence type="ECO:0000256" key="4">
    <source>
        <dbReference type="ARBA" id="ARBA00023146"/>
    </source>
</evidence>
<dbReference type="GO" id="GO:0005739">
    <property type="term" value="C:mitochondrion"/>
    <property type="evidence" value="ECO:0007669"/>
    <property type="project" value="TreeGrafter"/>
</dbReference>
<organism evidence="8 9">
    <name type="scientific">Mycena maculata</name>
    <dbReference type="NCBI Taxonomy" id="230809"/>
    <lineage>
        <taxon>Eukaryota</taxon>
        <taxon>Fungi</taxon>
        <taxon>Dikarya</taxon>
        <taxon>Basidiomycota</taxon>
        <taxon>Agaricomycotina</taxon>
        <taxon>Agaricomycetes</taxon>
        <taxon>Agaricomycetidae</taxon>
        <taxon>Agaricales</taxon>
        <taxon>Marasmiineae</taxon>
        <taxon>Mycenaceae</taxon>
        <taxon>Mycena</taxon>
    </lineage>
</organism>
<dbReference type="InterPro" id="IPR036695">
    <property type="entry name" value="Arg-tRNA-synth_N_sf"/>
</dbReference>
<gene>
    <name evidence="8" type="ORF">DFH07DRAFT_762384</name>
</gene>
<evidence type="ECO:0000256" key="2">
    <source>
        <dbReference type="ARBA" id="ARBA00022741"/>
    </source>
</evidence>
<keyword evidence="3 6" id="KW-0067">ATP-binding</keyword>
<proteinExistence type="inferred from homology"/>
<evidence type="ECO:0000256" key="3">
    <source>
        <dbReference type="ARBA" id="ARBA00022840"/>
    </source>
</evidence>
<dbReference type="GO" id="GO:0032543">
    <property type="term" value="P:mitochondrial translation"/>
    <property type="evidence" value="ECO:0007669"/>
    <property type="project" value="TreeGrafter"/>
</dbReference>
<dbReference type="EMBL" id="JARJLG010000330">
    <property type="protein sequence ID" value="KAJ7716571.1"/>
    <property type="molecule type" value="Genomic_DNA"/>
</dbReference>
<dbReference type="InterPro" id="IPR014729">
    <property type="entry name" value="Rossmann-like_a/b/a_fold"/>
</dbReference>
<evidence type="ECO:0000313" key="8">
    <source>
        <dbReference type="EMBL" id="KAJ7716571.1"/>
    </source>
</evidence>
<accession>A0AAD7MH10</accession>
<evidence type="ECO:0000259" key="7">
    <source>
        <dbReference type="Pfam" id="PF00750"/>
    </source>
</evidence>
<dbReference type="PANTHER" id="PTHR11956:SF11">
    <property type="entry name" value="ARGININE--TRNA LIGASE, MITOCHONDRIAL-RELATED"/>
    <property type="match status" value="1"/>
</dbReference>
<dbReference type="SUPFAM" id="SSF52374">
    <property type="entry name" value="Nucleotidylyl transferase"/>
    <property type="match status" value="1"/>
</dbReference>
<dbReference type="GO" id="GO:0006420">
    <property type="term" value="P:arginyl-tRNA aminoacylation"/>
    <property type="evidence" value="ECO:0007669"/>
    <property type="project" value="InterPro"/>
</dbReference>
<evidence type="ECO:0000256" key="5">
    <source>
        <dbReference type="ARBA" id="ARBA00033033"/>
    </source>
</evidence>
<evidence type="ECO:0000256" key="1">
    <source>
        <dbReference type="ARBA" id="ARBA00022598"/>
    </source>
</evidence>
<feature type="domain" description="Arginyl-tRNA synthetase catalytic core" evidence="7">
    <location>
        <begin position="125"/>
        <end position="304"/>
    </location>
</feature>
<dbReference type="GO" id="GO:0004814">
    <property type="term" value="F:arginine-tRNA ligase activity"/>
    <property type="evidence" value="ECO:0007669"/>
    <property type="project" value="InterPro"/>
</dbReference>
<keyword evidence="1 6" id="KW-0436">Ligase</keyword>
<dbReference type="AlphaFoldDB" id="A0AAD7MH10"/>
<dbReference type="InterPro" id="IPR001412">
    <property type="entry name" value="aa-tRNA-synth_I_CS"/>
</dbReference>
<dbReference type="Pfam" id="PF00750">
    <property type="entry name" value="tRNA-synt_1d"/>
    <property type="match status" value="1"/>
</dbReference>
<keyword evidence="9" id="KW-1185">Reference proteome</keyword>
<dbReference type="PRINTS" id="PR01038">
    <property type="entry name" value="TRNASYNTHARG"/>
</dbReference>
<evidence type="ECO:0000313" key="9">
    <source>
        <dbReference type="Proteomes" id="UP001215280"/>
    </source>
</evidence>
<dbReference type="PROSITE" id="PS00178">
    <property type="entry name" value="AA_TRNA_LIGASE_I"/>
    <property type="match status" value="1"/>
</dbReference>
<reference evidence="8" key="1">
    <citation type="submission" date="2023-03" db="EMBL/GenBank/DDBJ databases">
        <title>Massive genome expansion in bonnet fungi (Mycena s.s.) driven by repeated elements and novel gene families across ecological guilds.</title>
        <authorList>
            <consortium name="Lawrence Berkeley National Laboratory"/>
            <person name="Harder C.B."/>
            <person name="Miyauchi S."/>
            <person name="Viragh M."/>
            <person name="Kuo A."/>
            <person name="Thoen E."/>
            <person name="Andreopoulos B."/>
            <person name="Lu D."/>
            <person name="Skrede I."/>
            <person name="Drula E."/>
            <person name="Henrissat B."/>
            <person name="Morin E."/>
            <person name="Kohler A."/>
            <person name="Barry K."/>
            <person name="LaButti K."/>
            <person name="Morin E."/>
            <person name="Salamov A."/>
            <person name="Lipzen A."/>
            <person name="Mereny Z."/>
            <person name="Hegedus B."/>
            <person name="Baldrian P."/>
            <person name="Stursova M."/>
            <person name="Weitz H."/>
            <person name="Taylor A."/>
            <person name="Grigoriev I.V."/>
            <person name="Nagy L.G."/>
            <person name="Martin F."/>
            <person name="Kauserud H."/>
        </authorList>
    </citation>
    <scope>NUCLEOTIDE SEQUENCE</scope>
    <source>
        <strain evidence="8">CBHHK188m</strain>
    </source>
</reference>
<keyword evidence="4 6" id="KW-0030">Aminoacyl-tRNA synthetase</keyword>
<sequence length="331" mass="37199">MSFDELPIVDGADPKAIPLDSFRIAIAVVISDALQLPLAAAFSGVDLGKKGVDFTVAIPRFRLKGKVPDLLEKILSKFTPNVYLERCEGASAFVHFFIRSATLSKIVLAHIHESSTSVRKPFGTNQQGTGKNVVMEFSSPNIAKPFHAGHLRSTIIGTVLSNLFEANGWTVIRMNYLGDWGKQFGLLAVGFERYGSEELLANNAIMHLFDVYVKVNRDAAQEKERGEEQWTDEEAREVFRKMESGDEPTLALWRRFRDLSIRKYQEVYARLNVHFDVYAGESLVSQERIKEAMDALQANNLLTDKTIKESDNNWTKKRVAMAQGIDPNTEE</sequence>
<keyword evidence="2 6" id="KW-0547">Nucleotide-binding</keyword>
<name>A0AAD7MH10_9AGAR</name>
<keyword evidence="6" id="KW-0648">Protein biosynthesis</keyword>